<keyword evidence="2" id="KW-0812">Transmembrane</keyword>
<feature type="compositionally biased region" description="Polar residues" evidence="1">
    <location>
        <begin position="330"/>
        <end position="342"/>
    </location>
</feature>
<sequence>MHLHFSASFQLCFTEELEDRPQPFTLPEFLHGLWASLVAFHPHCSQTVAAPNNEKNGFNLRRDGNLTDPGLNHTSAQMSFPLASSTSIIISAVESSSLSSSLPTSSGLSSASSNSLKRPTPTAMSSSTSTSLTSRSASASLRPPLSVADILSTHSKASSSSAQSSTSFQGISTTQPSTTPPIPETMTPPPTQPITISASTPSIFSDVNPVTSPYIYPSPDPTSEAIIPSSNSAAISTTSFWHKKGAVAAVFLFISLIGVAIIALVVVYYVKKRNNRKHARLDEELFEKYSEPGHRSNSPGLSINGTPMDAFATSGIQYNNHFTSEDHQTPLATPTASQSSFPIQHPDYYNPHPVRYLAPSQFQPSVKKQGQPHAHSDSRASYQPSVDSFYGAASQPLGYHV</sequence>
<proteinExistence type="predicted"/>
<dbReference type="EMBL" id="JAFIQS010000005">
    <property type="protein sequence ID" value="KAG5169356.1"/>
    <property type="molecule type" value="Genomic_DNA"/>
</dbReference>
<feature type="compositionally biased region" description="Low complexity" evidence="1">
    <location>
        <begin position="193"/>
        <end position="202"/>
    </location>
</feature>
<feature type="region of interest" description="Disordered" evidence="1">
    <location>
        <begin position="363"/>
        <end position="384"/>
    </location>
</feature>
<protein>
    <submittedName>
        <fullName evidence="3">Uncharacterized protein</fullName>
    </submittedName>
</protein>
<feature type="compositionally biased region" description="Low complexity" evidence="1">
    <location>
        <begin position="158"/>
        <end position="177"/>
    </location>
</feature>
<feature type="region of interest" description="Disordered" evidence="1">
    <location>
        <begin position="98"/>
        <end position="140"/>
    </location>
</feature>
<name>A0A8H8CL05_PSICU</name>
<feature type="transmembrane region" description="Helical" evidence="2">
    <location>
        <begin position="246"/>
        <end position="270"/>
    </location>
</feature>
<accession>A0A8H8CL05</accession>
<feature type="region of interest" description="Disordered" evidence="1">
    <location>
        <begin position="51"/>
        <end position="72"/>
    </location>
</feature>
<keyword evidence="2" id="KW-0472">Membrane</keyword>
<feature type="region of interest" description="Disordered" evidence="1">
    <location>
        <begin position="322"/>
        <end position="344"/>
    </location>
</feature>
<organism evidence="3">
    <name type="scientific">Psilocybe cubensis</name>
    <name type="common">Psychedelic mushroom</name>
    <name type="synonym">Stropharia cubensis</name>
    <dbReference type="NCBI Taxonomy" id="181762"/>
    <lineage>
        <taxon>Eukaryota</taxon>
        <taxon>Fungi</taxon>
        <taxon>Dikarya</taxon>
        <taxon>Basidiomycota</taxon>
        <taxon>Agaricomycotina</taxon>
        <taxon>Agaricomycetes</taxon>
        <taxon>Agaricomycetidae</taxon>
        <taxon>Agaricales</taxon>
        <taxon>Agaricineae</taxon>
        <taxon>Strophariaceae</taxon>
        <taxon>Psilocybe</taxon>
    </lineage>
</organism>
<feature type="compositionally biased region" description="Pro residues" evidence="1">
    <location>
        <begin position="178"/>
        <end position="192"/>
    </location>
</feature>
<evidence type="ECO:0000313" key="3">
    <source>
        <dbReference type="EMBL" id="KAG5169356.1"/>
    </source>
</evidence>
<gene>
    <name evidence="3" type="ORF">JR316_005912</name>
</gene>
<dbReference type="AlphaFoldDB" id="A0A8H8CL05"/>
<evidence type="ECO:0000256" key="2">
    <source>
        <dbReference type="SAM" id="Phobius"/>
    </source>
</evidence>
<feature type="region of interest" description="Disordered" evidence="1">
    <location>
        <begin position="158"/>
        <end position="202"/>
    </location>
</feature>
<keyword evidence="2" id="KW-1133">Transmembrane helix</keyword>
<evidence type="ECO:0000256" key="1">
    <source>
        <dbReference type="SAM" id="MobiDB-lite"/>
    </source>
</evidence>
<reference evidence="3" key="1">
    <citation type="submission" date="2021-02" db="EMBL/GenBank/DDBJ databases">
        <title>Psilocybe cubensis genome.</title>
        <authorList>
            <person name="Mckernan K.J."/>
            <person name="Crawford S."/>
            <person name="Trippe A."/>
            <person name="Kane L.T."/>
            <person name="Mclaughlin S."/>
        </authorList>
    </citation>
    <scope>NUCLEOTIDE SEQUENCE [LARGE SCALE GENOMIC DNA]</scope>
    <source>
        <strain evidence="3">MGC-MH-2018</strain>
    </source>
</reference>
<comment type="caution">
    <text evidence="3">The sequence shown here is derived from an EMBL/GenBank/DDBJ whole genome shotgun (WGS) entry which is preliminary data.</text>
</comment>